<evidence type="ECO:0000313" key="2">
    <source>
        <dbReference type="EMBL" id="MZG27026.1"/>
    </source>
</evidence>
<keyword evidence="2" id="KW-0489">Methyltransferase</keyword>
<dbReference type="InterPro" id="IPR029063">
    <property type="entry name" value="SAM-dependent_MTases_sf"/>
</dbReference>
<protein>
    <submittedName>
        <fullName evidence="2">Class I SAM-dependent methyltransferase</fullName>
    </submittedName>
</protein>
<dbReference type="Pfam" id="PF13847">
    <property type="entry name" value="Methyltransf_31"/>
    <property type="match status" value="1"/>
</dbReference>
<dbReference type="Proteomes" id="UP000472380">
    <property type="component" value="Unassembled WGS sequence"/>
</dbReference>
<feature type="domain" description="Methyltransferase" evidence="1">
    <location>
        <begin position="50"/>
        <end position="205"/>
    </location>
</feature>
<organism evidence="2 3">
    <name type="scientific">Adlercreutzia equolifaciens</name>
    <dbReference type="NCBI Taxonomy" id="446660"/>
    <lineage>
        <taxon>Bacteria</taxon>
        <taxon>Bacillati</taxon>
        <taxon>Actinomycetota</taxon>
        <taxon>Coriobacteriia</taxon>
        <taxon>Eggerthellales</taxon>
        <taxon>Eggerthellaceae</taxon>
        <taxon>Adlercreutzia</taxon>
    </lineage>
</organism>
<keyword evidence="2" id="KW-0808">Transferase</keyword>
<dbReference type="CDD" id="cd02440">
    <property type="entry name" value="AdoMet_MTases"/>
    <property type="match status" value="1"/>
</dbReference>
<gene>
    <name evidence="2" type="ORF">FM068_00190</name>
</gene>
<dbReference type="GO" id="GO:0008168">
    <property type="term" value="F:methyltransferase activity"/>
    <property type="evidence" value="ECO:0007669"/>
    <property type="project" value="UniProtKB-KW"/>
</dbReference>
<reference evidence="2 3" key="1">
    <citation type="submission" date="2019-07" db="EMBL/GenBank/DDBJ databases">
        <title>Draft genome sequence of Adlercreutzia equolifaciens IPLA 37004, a human intestinal strain that does not produces equol from daidzein.</title>
        <authorList>
            <person name="Vazquez L."/>
            <person name="Florez A.B."/>
            <person name="Mayo B."/>
        </authorList>
    </citation>
    <scope>NUCLEOTIDE SEQUENCE [LARGE SCALE GENOMIC DNA]</scope>
    <source>
        <strain evidence="2 3">IPLA 37004</strain>
    </source>
</reference>
<comment type="caution">
    <text evidence="2">The sequence shown here is derived from an EMBL/GenBank/DDBJ whole genome shotgun (WGS) entry which is preliminary data.</text>
</comment>
<accession>A0A6L8Q192</accession>
<evidence type="ECO:0000259" key="1">
    <source>
        <dbReference type="Pfam" id="PF13847"/>
    </source>
</evidence>
<dbReference type="InterPro" id="IPR025714">
    <property type="entry name" value="Methyltranfer_dom"/>
</dbReference>
<dbReference type="AlphaFoldDB" id="A0A6L8Q192"/>
<dbReference type="SUPFAM" id="SSF53335">
    <property type="entry name" value="S-adenosyl-L-methionine-dependent methyltransferases"/>
    <property type="match status" value="1"/>
</dbReference>
<sequence>MYGCEYNTRNRESEAGMADDALRRHYDGLPREGGFPARCHMELPRRALSGVCVVNVGCRRGKGCYKLSELVGPTGRVVGIDWRSALIDEARAGVPAALERSRMPRSNMAFAVAYPEQLRQAVAPESADYVYLNSSFALFSDPPRVLRECWAVLVSGGSLLIECAVAESEGPSATRALLVQAAQRLGNAVQAAPSRAQLMGWLAEAGFMVPALREEHEVAADRGSVFDHRVPTVPGDDATYRLVALEARKPR</sequence>
<dbReference type="EMBL" id="VJNE01000001">
    <property type="protein sequence ID" value="MZG27026.1"/>
    <property type="molecule type" value="Genomic_DNA"/>
</dbReference>
<dbReference type="GO" id="GO:0032259">
    <property type="term" value="P:methylation"/>
    <property type="evidence" value="ECO:0007669"/>
    <property type="project" value="UniProtKB-KW"/>
</dbReference>
<dbReference type="Gene3D" id="3.40.50.150">
    <property type="entry name" value="Vaccinia Virus protein VP39"/>
    <property type="match status" value="1"/>
</dbReference>
<evidence type="ECO:0000313" key="3">
    <source>
        <dbReference type="Proteomes" id="UP000472380"/>
    </source>
</evidence>
<name>A0A6L8Q192_9ACTN</name>
<proteinExistence type="predicted"/>